<evidence type="ECO:0000313" key="1">
    <source>
        <dbReference type="EMBL" id="QOQ86815.1"/>
    </source>
</evidence>
<reference evidence="1 2" key="1">
    <citation type="submission" date="2020-10" db="EMBL/GenBank/DDBJ databases">
        <title>Campylobacter and Helicobacter PacBio genomes.</title>
        <authorList>
            <person name="Lane C."/>
        </authorList>
    </citation>
    <scope>NUCLEOTIDE SEQUENCE [LARGE SCALE GENOMIC DNA]</scope>
    <source>
        <strain evidence="1 2">2016D-0077</strain>
    </source>
</reference>
<dbReference type="AlphaFoldDB" id="A0A7M1LH40"/>
<proteinExistence type="predicted"/>
<dbReference type="Proteomes" id="UP000594749">
    <property type="component" value="Chromosome"/>
</dbReference>
<dbReference type="InterPro" id="IPR036770">
    <property type="entry name" value="Ankyrin_rpt-contain_sf"/>
</dbReference>
<evidence type="ECO:0008006" key="3">
    <source>
        <dbReference type="Google" id="ProtNLM"/>
    </source>
</evidence>
<protein>
    <recommendedName>
        <fullName evidence="3">Ankyrin repeat domain-containing protein</fullName>
    </recommendedName>
</protein>
<dbReference type="EMBL" id="CP063078">
    <property type="protein sequence ID" value="QOQ86815.1"/>
    <property type="molecule type" value="Genomic_DNA"/>
</dbReference>
<evidence type="ECO:0000313" key="2">
    <source>
        <dbReference type="Proteomes" id="UP000594749"/>
    </source>
</evidence>
<dbReference type="Gene3D" id="1.25.40.20">
    <property type="entry name" value="Ankyrin repeat-containing domain"/>
    <property type="match status" value="1"/>
</dbReference>
<dbReference type="OrthoDB" id="5364701at2"/>
<organism evidence="1 2">
    <name type="scientific">Campylobacter corcagiensis</name>
    <dbReference type="NCBI Taxonomy" id="1448857"/>
    <lineage>
        <taxon>Bacteria</taxon>
        <taxon>Pseudomonadati</taxon>
        <taxon>Campylobacterota</taxon>
        <taxon>Epsilonproteobacteria</taxon>
        <taxon>Campylobacterales</taxon>
        <taxon>Campylobacteraceae</taxon>
        <taxon>Campylobacter</taxon>
    </lineage>
</organism>
<dbReference type="SUPFAM" id="SSF48403">
    <property type="entry name" value="Ankyrin repeat"/>
    <property type="match status" value="1"/>
</dbReference>
<dbReference type="RefSeq" id="WP_025803819.1">
    <property type="nucleotide sequence ID" value="NZ_CP053842.1"/>
</dbReference>
<keyword evidence="2" id="KW-1185">Reference proteome</keyword>
<gene>
    <name evidence="1" type="ORF">IMC76_06250</name>
</gene>
<name>A0A7M1LH40_9BACT</name>
<accession>A0A7M1LH40</accession>
<sequence length="301" mass="36055">MKEIFKIIFCLSIMLNFSFSSQKDTATIQYQNLIKQVDKLCEAIVADDYDKAKDMLDKNPNLINLKNSQHKRPLAIFVERNKNMKMYDLLLRYEPELNFEVANHVSFLESFLFDCDISDIDSVKFIDKSIKAGATIEYANYLSSKQKDNKFYMLSYAYALNKHKLFDYLLSYDDTKIDGFLLEFISTAMEYIHGEMKYDYLKKPLNKIYKEKSNDKNYNEFRDNFFNYLDEILKKHNFDIFNEKELNLLIRIFCYIDDKNGIKYLLDRGICSYEKYFQAIKEWAKFYESEKILNLLEEKEK</sequence>